<dbReference type="EC" id="3.1.3.3" evidence="3"/>
<dbReference type="RefSeq" id="WP_115305955.1">
    <property type="nucleotide sequence ID" value="NZ_UHIC01000001.1"/>
</dbReference>
<comment type="catalytic activity">
    <reaction evidence="10">
        <text>O-phospho-D-serine + H2O = D-serine + phosphate</text>
        <dbReference type="Rhea" id="RHEA:24873"/>
        <dbReference type="ChEBI" id="CHEBI:15377"/>
        <dbReference type="ChEBI" id="CHEBI:35247"/>
        <dbReference type="ChEBI" id="CHEBI:43474"/>
        <dbReference type="ChEBI" id="CHEBI:58680"/>
        <dbReference type="EC" id="3.1.3.3"/>
    </reaction>
</comment>
<dbReference type="Pfam" id="PF00702">
    <property type="entry name" value="Hydrolase"/>
    <property type="match status" value="1"/>
</dbReference>
<proteinExistence type="predicted"/>
<keyword evidence="5" id="KW-0479">Metal-binding</keyword>
<evidence type="ECO:0000256" key="4">
    <source>
        <dbReference type="ARBA" id="ARBA00022605"/>
    </source>
</evidence>
<comment type="catalytic activity">
    <reaction evidence="9">
        <text>O-phospho-L-serine + H2O = L-serine + phosphate</text>
        <dbReference type="Rhea" id="RHEA:21208"/>
        <dbReference type="ChEBI" id="CHEBI:15377"/>
        <dbReference type="ChEBI" id="CHEBI:33384"/>
        <dbReference type="ChEBI" id="CHEBI:43474"/>
        <dbReference type="ChEBI" id="CHEBI:57524"/>
        <dbReference type="EC" id="3.1.3.3"/>
    </reaction>
</comment>
<evidence type="ECO:0000256" key="2">
    <source>
        <dbReference type="ARBA" id="ARBA00005135"/>
    </source>
</evidence>
<evidence type="ECO:0000256" key="9">
    <source>
        <dbReference type="ARBA" id="ARBA00048138"/>
    </source>
</evidence>
<organism evidence="11 12">
    <name type="scientific">Suttonella ornithocola</name>
    <dbReference type="NCBI Taxonomy" id="279832"/>
    <lineage>
        <taxon>Bacteria</taxon>
        <taxon>Pseudomonadati</taxon>
        <taxon>Pseudomonadota</taxon>
        <taxon>Gammaproteobacteria</taxon>
        <taxon>Cardiobacteriales</taxon>
        <taxon>Cardiobacteriaceae</taxon>
        <taxon>Suttonella</taxon>
    </lineage>
</organism>
<evidence type="ECO:0000256" key="6">
    <source>
        <dbReference type="ARBA" id="ARBA00022801"/>
    </source>
</evidence>
<dbReference type="InterPro" id="IPR023214">
    <property type="entry name" value="HAD_sf"/>
</dbReference>
<dbReference type="PANTHER" id="PTHR43344:SF2">
    <property type="entry name" value="PHOSPHOSERINE PHOSPHATASE"/>
    <property type="match status" value="1"/>
</dbReference>
<evidence type="ECO:0000313" key="11">
    <source>
        <dbReference type="EMBL" id="SUO95036.1"/>
    </source>
</evidence>
<evidence type="ECO:0000256" key="3">
    <source>
        <dbReference type="ARBA" id="ARBA00012640"/>
    </source>
</evidence>
<keyword evidence="8" id="KW-0718">Serine biosynthesis</keyword>
<accession>A0A380MSJ5</accession>
<keyword evidence="6 11" id="KW-0378">Hydrolase</keyword>
<comment type="pathway">
    <text evidence="2">Amino-acid biosynthesis; L-serine biosynthesis; L-serine from 3-phospho-D-glycerate: step 3/3.</text>
</comment>
<dbReference type="OrthoDB" id="9790031at2"/>
<evidence type="ECO:0000256" key="7">
    <source>
        <dbReference type="ARBA" id="ARBA00022842"/>
    </source>
</evidence>
<comment type="cofactor">
    <cofactor evidence="1">
        <name>Mg(2+)</name>
        <dbReference type="ChEBI" id="CHEBI:18420"/>
    </cofactor>
</comment>
<dbReference type="GO" id="GO:0006564">
    <property type="term" value="P:L-serine biosynthetic process"/>
    <property type="evidence" value="ECO:0007669"/>
    <property type="project" value="UniProtKB-KW"/>
</dbReference>
<dbReference type="AlphaFoldDB" id="A0A380MSJ5"/>
<dbReference type="GO" id="GO:0005737">
    <property type="term" value="C:cytoplasm"/>
    <property type="evidence" value="ECO:0007669"/>
    <property type="project" value="TreeGrafter"/>
</dbReference>
<name>A0A380MSJ5_9GAMM</name>
<dbReference type="SUPFAM" id="SSF56784">
    <property type="entry name" value="HAD-like"/>
    <property type="match status" value="1"/>
</dbReference>
<keyword evidence="4" id="KW-0028">Amino-acid biosynthesis</keyword>
<evidence type="ECO:0000256" key="5">
    <source>
        <dbReference type="ARBA" id="ARBA00022723"/>
    </source>
</evidence>
<dbReference type="InterPro" id="IPR050582">
    <property type="entry name" value="HAD-like_SerB"/>
</dbReference>
<dbReference type="Gene3D" id="1.10.150.210">
    <property type="entry name" value="Phosphoserine phosphatase, domain 2"/>
    <property type="match status" value="1"/>
</dbReference>
<sequence>MSKLSRPDGVIFDCDSTLSSIEGIDELAKLKQCGEQVAALTHQAMNGELPLEAVYEKRLALIRPSQADIAQIAEQYLATMTPGAKETIDALHSAGIRVGIISGGLIDAILPLAKSLGIADTDIYAVYLGFDSHGNYQQVLPSPLTTANGKQAVTASWKRVNHLNTVHLVGDGMSDIAAKGANAADAVIGYGGVICRPAVQQAADYYQKDADLRKLLPLWGLSA</sequence>
<dbReference type="NCBIfam" id="TIGR01488">
    <property type="entry name" value="HAD-SF-IB"/>
    <property type="match status" value="1"/>
</dbReference>
<protein>
    <recommendedName>
        <fullName evidence="3">phosphoserine phosphatase</fullName>
        <ecNumber evidence="3">3.1.3.3</ecNumber>
    </recommendedName>
</protein>
<dbReference type="GO" id="GO:0036424">
    <property type="term" value="F:L-phosphoserine phosphatase activity"/>
    <property type="evidence" value="ECO:0007669"/>
    <property type="project" value="TreeGrafter"/>
</dbReference>
<dbReference type="EMBL" id="UHIC01000001">
    <property type="protein sequence ID" value="SUO95036.1"/>
    <property type="molecule type" value="Genomic_DNA"/>
</dbReference>
<keyword evidence="7" id="KW-0460">Magnesium</keyword>
<dbReference type="GO" id="GO:0000287">
    <property type="term" value="F:magnesium ion binding"/>
    <property type="evidence" value="ECO:0007669"/>
    <property type="project" value="TreeGrafter"/>
</dbReference>
<dbReference type="Proteomes" id="UP000254601">
    <property type="component" value="Unassembled WGS sequence"/>
</dbReference>
<gene>
    <name evidence="11" type="primary">serB</name>
    <name evidence="11" type="ORF">NCTC13337_01061</name>
</gene>
<dbReference type="Gene3D" id="3.40.50.1000">
    <property type="entry name" value="HAD superfamily/HAD-like"/>
    <property type="match status" value="1"/>
</dbReference>
<evidence type="ECO:0000256" key="10">
    <source>
        <dbReference type="ARBA" id="ARBA00048523"/>
    </source>
</evidence>
<reference evidence="11 12" key="1">
    <citation type="submission" date="2018-06" db="EMBL/GenBank/DDBJ databases">
        <authorList>
            <consortium name="Pathogen Informatics"/>
            <person name="Doyle S."/>
        </authorList>
    </citation>
    <scope>NUCLEOTIDE SEQUENCE [LARGE SCALE GENOMIC DNA]</scope>
    <source>
        <strain evidence="11 12">NCTC13337</strain>
    </source>
</reference>
<evidence type="ECO:0000256" key="8">
    <source>
        <dbReference type="ARBA" id="ARBA00023299"/>
    </source>
</evidence>
<evidence type="ECO:0000313" key="12">
    <source>
        <dbReference type="Proteomes" id="UP000254601"/>
    </source>
</evidence>
<evidence type="ECO:0000256" key="1">
    <source>
        <dbReference type="ARBA" id="ARBA00001946"/>
    </source>
</evidence>
<dbReference type="PANTHER" id="PTHR43344">
    <property type="entry name" value="PHOSPHOSERINE PHOSPHATASE"/>
    <property type="match status" value="1"/>
</dbReference>
<keyword evidence="12" id="KW-1185">Reference proteome</keyword>
<dbReference type="InterPro" id="IPR036412">
    <property type="entry name" value="HAD-like_sf"/>
</dbReference>